<accession>A0A9D4MQT6</accession>
<reference evidence="2" key="2">
    <citation type="submission" date="2020-11" db="EMBL/GenBank/DDBJ databases">
        <authorList>
            <person name="McCartney M.A."/>
            <person name="Auch B."/>
            <person name="Kono T."/>
            <person name="Mallez S."/>
            <person name="Becker A."/>
            <person name="Gohl D.M."/>
            <person name="Silverstein K.A.T."/>
            <person name="Koren S."/>
            <person name="Bechman K.B."/>
            <person name="Herman A."/>
            <person name="Abrahante J.E."/>
            <person name="Garbe J."/>
        </authorList>
    </citation>
    <scope>NUCLEOTIDE SEQUENCE</scope>
    <source>
        <strain evidence="2">Duluth1</strain>
        <tissue evidence="2">Whole animal</tissue>
    </source>
</reference>
<feature type="region of interest" description="Disordered" evidence="1">
    <location>
        <begin position="98"/>
        <end position="122"/>
    </location>
</feature>
<feature type="compositionally biased region" description="Polar residues" evidence="1">
    <location>
        <begin position="101"/>
        <end position="112"/>
    </location>
</feature>
<dbReference type="AlphaFoldDB" id="A0A9D4MQT6"/>
<dbReference type="EMBL" id="JAIWYP010000001">
    <property type="protein sequence ID" value="KAH3880525.1"/>
    <property type="molecule type" value="Genomic_DNA"/>
</dbReference>
<name>A0A9D4MQT6_DREPO</name>
<keyword evidence="3" id="KW-1185">Reference proteome</keyword>
<evidence type="ECO:0000313" key="3">
    <source>
        <dbReference type="Proteomes" id="UP000828390"/>
    </source>
</evidence>
<dbReference type="Proteomes" id="UP000828390">
    <property type="component" value="Unassembled WGS sequence"/>
</dbReference>
<organism evidence="2 3">
    <name type="scientific">Dreissena polymorpha</name>
    <name type="common">Zebra mussel</name>
    <name type="synonym">Mytilus polymorpha</name>
    <dbReference type="NCBI Taxonomy" id="45954"/>
    <lineage>
        <taxon>Eukaryota</taxon>
        <taxon>Metazoa</taxon>
        <taxon>Spiralia</taxon>
        <taxon>Lophotrochozoa</taxon>
        <taxon>Mollusca</taxon>
        <taxon>Bivalvia</taxon>
        <taxon>Autobranchia</taxon>
        <taxon>Heteroconchia</taxon>
        <taxon>Euheterodonta</taxon>
        <taxon>Imparidentia</taxon>
        <taxon>Neoheterodontei</taxon>
        <taxon>Myida</taxon>
        <taxon>Dreissenoidea</taxon>
        <taxon>Dreissenidae</taxon>
        <taxon>Dreissena</taxon>
    </lineage>
</organism>
<comment type="caution">
    <text evidence="2">The sequence shown here is derived from an EMBL/GenBank/DDBJ whole genome shotgun (WGS) entry which is preliminary data.</text>
</comment>
<proteinExistence type="predicted"/>
<reference evidence="2" key="1">
    <citation type="journal article" date="2019" name="bioRxiv">
        <title>The Genome of the Zebra Mussel, Dreissena polymorpha: A Resource for Invasive Species Research.</title>
        <authorList>
            <person name="McCartney M.A."/>
            <person name="Auch B."/>
            <person name="Kono T."/>
            <person name="Mallez S."/>
            <person name="Zhang Y."/>
            <person name="Obille A."/>
            <person name="Becker A."/>
            <person name="Abrahante J.E."/>
            <person name="Garbe J."/>
            <person name="Badalamenti J.P."/>
            <person name="Herman A."/>
            <person name="Mangelson H."/>
            <person name="Liachko I."/>
            <person name="Sullivan S."/>
            <person name="Sone E.D."/>
            <person name="Koren S."/>
            <person name="Silverstein K.A.T."/>
            <person name="Beckman K.B."/>
            <person name="Gohl D.M."/>
        </authorList>
    </citation>
    <scope>NUCLEOTIDE SEQUENCE</scope>
    <source>
        <strain evidence="2">Duluth1</strain>
        <tissue evidence="2">Whole animal</tissue>
    </source>
</reference>
<gene>
    <name evidence="2" type="ORF">DPMN_004441</name>
</gene>
<evidence type="ECO:0000313" key="2">
    <source>
        <dbReference type="EMBL" id="KAH3880525.1"/>
    </source>
</evidence>
<evidence type="ECO:0000256" key="1">
    <source>
        <dbReference type="SAM" id="MobiDB-lite"/>
    </source>
</evidence>
<protein>
    <submittedName>
        <fullName evidence="2">Uncharacterized protein</fullName>
    </submittedName>
</protein>
<sequence>MCGPCTVGLCTDALFVQTMMSKGGNGTSTTRPTTAAHMELVSDLKLRRYQRARYATYRGKTFALCKRYREGNLTSTLTGLLKAFSCLYKPVTPKMGRKAAKQSSIKKSNTKTIAKVTKKSEK</sequence>